<evidence type="ECO:0000256" key="13">
    <source>
        <dbReference type="RuleBase" id="RU004005"/>
    </source>
</evidence>
<dbReference type="InParanoid" id="A0A409Y6C0"/>
<comment type="caution">
    <text evidence="15">The sequence shown here is derived from an EMBL/GenBank/DDBJ whole genome shotgun (WGS) entry which is preliminary data.</text>
</comment>
<comment type="subcellular location">
    <subcellularLocation>
        <location evidence="2 14">Endoplasmic reticulum membrane</location>
        <topology evidence="2 14">Single-pass type I membrane protein</topology>
    </subcellularLocation>
</comment>
<evidence type="ECO:0000256" key="12">
    <source>
        <dbReference type="ARBA" id="ARBA00023274"/>
    </source>
</evidence>
<evidence type="ECO:0000256" key="4">
    <source>
        <dbReference type="ARBA" id="ARBA00008905"/>
    </source>
</evidence>
<comment type="pathway">
    <text evidence="3 14">Protein modification; protein glycosylation.</text>
</comment>
<keyword evidence="16" id="KW-1185">Reference proteome</keyword>
<protein>
    <recommendedName>
        <fullName evidence="14">Dolichyl-diphosphooligosaccharide--protein glycosyltransferase subunit 1</fullName>
    </recommendedName>
</protein>
<sequence length="724" mass="80798">MQLYQRQLSRVLQRPSLSAGFLTSSRRNVGFLKPLDWVKERLGPGVKELQSEEEIQAAKEKAKQEGTGGLFEEVEIVTPTSPKPSKELKLFGKRETPKTKPDSHKYSTANFKISHRKLNMLGRQISGKPIDYAILQMQFSEKRASKRIMNMLATARDHAARYKRLEESKLVVAEAWVTKGPRTPTRIEPRGRGHYGTRTHPASKLTVVLKEGKTLEQQKADARKRKLKKIVSAALVREDRPIRNPSPTWASVFAASQSFENEAIVRSVELGGSIVHVTTTYAVKALDGGSKTYTIALGRDEREHSSWLEAKVKGSITPLPLKERSSQPNNKYTLLDVTLPKALPAGQTINLVLEAIQSHVTHPWPETSGQNEDQALKYTTNLFVLSPYATTVQRTKIKARNPQIISYTTPERVSNFVTEGEAASKSGATVTYGPFNDIPPSTSTTFLGKYQQPVTIHYGHDQPVLEILSLNRMVEISHWGANVNTQDDMVLHNAGPKLKGHFSRLEHQTQAFYKRQAPHVLPALTLHLPAGVRNTYYYDLVGNVSTSRLRVAPSVPKNKQGTSFSVLELKPRYPILGGWNYTFTLGWDSPLNDMASYDKSTGRYIVEVPIMTPILGAVVNTEELKIVLPEGATDLEFSTPFAPVSTSLGVHTTYLDTIGRPTITFNYKDLTVKHADNVYVSYKLSTMAHLQKPMAVATAFFALFTLGLIARRVDLTLHQKPKKK</sequence>
<dbReference type="GO" id="GO:0003735">
    <property type="term" value="F:structural constituent of ribosome"/>
    <property type="evidence" value="ECO:0007669"/>
    <property type="project" value="InterPro"/>
</dbReference>
<dbReference type="UniPathway" id="UPA00378"/>
<name>A0A409Y6C0_9AGAR</name>
<dbReference type="GO" id="GO:0008250">
    <property type="term" value="C:oligosaccharyltransferase complex"/>
    <property type="evidence" value="ECO:0007669"/>
    <property type="project" value="UniProtKB-UniRule"/>
</dbReference>
<dbReference type="OrthoDB" id="310030at2759"/>
<evidence type="ECO:0000256" key="6">
    <source>
        <dbReference type="ARBA" id="ARBA00022692"/>
    </source>
</evidence>
<evidence type="ECO:0000256" key="8">
    <source>
        <dbReference type="ARBA" id="ARBA00022824"/>
    </source>
</evidence>
<keyword evidence="12 13" id="KW-0687">Ribonucleoprotein</keyword>
<dbReference type="AlphaFoldDB" id="A0A409Y6C0"/>
<dbReference type="GO" id="GO:0006412">
    <property type="term" value="P:translation"/>
    <property type="evidence" value="ECO:0007669"/>
    <property type="project" value="InterPro"/>
</dbReference>
<dbReference type="GO" id="GO:0018279">
    <property type="term" value="P:protein N-linked glycosylation via asparagine"/>
    <property type="evidence" value="ECO:0007669"/>
    <property type="project" value="TreeGrafter"/>
</dbReference>
<dbReference type="FunCoup" id="A0A409Y6C0">
    <property type="interactions" value="573"/>
</dbReference>
<evidence type="ECO:0000256" key="2">
    <source>
        <dbReference type="ARBA" id="ARBA00004115"/>
    </source>
</evidence>
<organism evidence="15 16">
    <name type="scientific">Panaeolus cyanescens</name>
    <dbReference type="NCBI Taxonomy" id="181874"/>
    <lineage>
        <taxon>Eukaryota</taxon>
        <taxon>Fungi</taxon>
        <taxon>Dikarya</taxon>
        <taxon>Basidiomycota</taxon>
        <taxon>Agaricomycotina</taxon>
        <taxon>Agaricomycetes</taxon>
        <taxon>Agaricomycetidae</taxon>
        <taxon>Agaricales</taxon>
        <taxon>Agaricineae</taxon>
        <taxon>Galeropsidaceae</taxon>
        <taxon>Panaeolus</taxon>
    </lineage>
</organism>
<dbReference type="GO" id="GO:1990904">
    <property type="term" value="C:ribonucleoprotein complex"/>
    <property type="evidence" value="ECO:0007669"/>
    <property type="project" value="UniProtKB-KW"/>
</dbReference>
<dbReference type="Pfam" id="PF00237">
    <property type="entry name" value="Ribosomal_L22"/>
    <property type="match status" value="1"/>
</dbReference>
<dbReference type="PANTHER" id="PTHR21049">
    <property type="entry name" value="RIBOPHORIN I"/>
    <property type="match status" value="1"/>
</dbReference>
<dbReference type="GO" id="GO:0005840">
    <property type="term" value="C:ribosome"/>
    <property type="evidence" value="ECO:0007669"/>
    <property type="project" value="UniProtKB-KW"/>
</dbReference>
<keyword evidence="11 14" id="KW-0472">Membrane</keyword>
<comment type="function">
    <text evidence="1 14">Subunit of the oligosaccharyl transferase (OST) complex that catalyzes the initial transfer of a defined glycan (Glc(3)Man(9)GlcNAc(2) in eukaryotes) from the lipid carrier dolichol-pyrophosphate to an asparagine residue within an Asn-X-Ser/Thr consensus motif in nascent polypeptide chains, the first step in protein N-glycosylation. N-glycosylation occurs cotranslationally and the complex associates with the Sec61 complex at the channel-forming translocon complex that mediates protein translocation across the endoplasmic reticulum (ER). All subunits are required for a maximal enzyme activity.</text>
</comment>
<reference evidence="15 16" key="1">
    <citation type="journal article" date="2018" name="Evol. Lett.">
        <title>Horizontal gene cluster transfer increased hallucinogenic mushroom diversity.</title>
        <authorList>
            <person name="Reynolds H.T."/>
            <person name="Vijayakumar V."/>
            <person name="Gluck-Thaler E."/>
            <person name="Korotkin H.B."/>
            <person name="Matheny P.B."/>
            <person name="Slot J.C."/>
        </authorList>
    </citation>
    <scope>NUCLEOTIDE SEQUENCE [LARGE SCALE GENOMIC DNA]</scope>
    <source>
        <strain evidence="15 16">2629</strain>
    </source>
</reference>
<comment type="similarity">
    <text evidence="4 14">Belongs to the OST1 family.</text>
</comment>
<dbReference type="InterPro" id="IPR001063">
    <property type="entry name" value="Ribosomal_uL22"/>
</dbReference>
<dbReference type="Pfam" id="PF04597">
    <property type="entry name" value="Ribophorin_I"/>
    <property type="match status" value="1"/>
</dbReference>
<dbReference type="Gene3D" id="3.90.470.10">
    <property type="entry name" value="Ribosomal protein L22/L17"/>
    <property type="match status" value="1"/>
</dbReference>
<evidence type="ECO:0000256" key="3">
    <source>
        <dbReference type="ARBA" id="ARBA00004922"/>
    </source>
</evidence>
<dbReference type="InterPro" id="IPR007676">
    <property type="entry name" value="Ribophorin_I"/>
</dbReference>
<comment type="subunit">
    <text evidence="14">Component of the oligosaccharyltransferase (OST) complex.</text>
</comment>
<dbReference type="Proteomes" id="UP000284842">
    <property type="component" value="Unassembled WGS sequence"/>
</dbReference>
<dbReference type="PANTHER" id="PTHR21049:SF0">
    <property type="entry name" value="DOLICHYL-DIPHOSPHOOLIGOSACCHARIDE--PROTEIN GLYCOSYLTRANSFERASE SUBUNIT 1"/>
    <property type="match status" value="1"/>
</dbReference>
<accession>A0A409Y6C0</accession>
<evidence type="ECO:0000256" key="10">
    <source>
        <dbReference type="ARBA" id="ARBA00022989"/>
    </source>
</evidence>
<evidence type="ECO:0000256" key="1">
    <source>
        <dbReference type="ARBA" id="ARBA00002791"/>
    </source>
</evidence>
<comment type="similarity">
    <text evidence="5 13">Belongs to the universal ribosomal protein uL22 family.</text>
</comment>
<keyword evidence="7" id="KW-0732">Signal</keyword>
<keyword evidence="10 14" id="KW-1133">Transmembrane helix</keyword>
<dbReference type="STRING" id="181874.A0A409Y6C0"/>
<evidence type="ECO:0000313" key="16">
    <source>
        <dbReference type="Proteomes" id="UP000284842"/>
    </source>
</evidence>
<keyword evidence="9 13" id="KW-0689">Ribosomal protein</keyword>
<keyword evidence="8 14" id="KW-0256">Endoplasmic reticulum</keyword>
<dbReference type="SUPFAM" id="SSF54843">
    <property type="entry name" value="Ribosomal protein L22"/>
    <property type="match status" value="1"/>
</dbReference>
<evidence type="ECO:0000256" key="9">
    <source>
        <dbReference type="ARBA" id="ARBA00022980"/>
    </source>
</evidence>
<proteinExistence type="inferred from homology"/>
<evidence type="ECO:0000313" key="15">
    <source>
        <dbReference type="EMBL" id="PPQ98503.1"/>
    </source>
</evidence>
<feature type="transmembrane region" description="Helical" evidence="14">
    <location>
        <begin position="694"/>
        <end position="713"/>
    </location>
</feature>
<evidence type="ECO:0000256" key="11">
    <source>
        <dbReference type="ARBA" id="ARBA00023136"/>
    </source>
</evidence>
<keyword evidence="6 14" id="KW-0812">Transmembrane</keyword>
<evidence type="ECO:0000256" key="5">
    <source>
        <dbReference type="ARBA" id="ARBA00009451"/>
    </source>
</evidence>
<evidence type="ECO:0000256" key="14">
    <source>
        <dbReference type="RuleBase" id="RU361143"/>
    </source>
</evidence>
<evidence type="ECO:0000256" key="7">
    <source>
        <dbReference type="ARBA" id="ARBA00022729"/>
    </source>
</evidence>
<gene>
    <name evidence="15" type="ORF">CVT24_003994</name>
</gene>
<dbReference type="InterPro" id="IPR036394">
    <property type="entry name" value="Ribosomal_uL22_sf"/>
</dbReference>
<dbReference type="EMBL" id="NHTK01001382">
    <property type="protein sequence ID" value="PPQ98503.1"/>
    <property type="molecule type" value="Genomic_DNA"/>
</dbReference>